<dbReference type="AlphaFoldDB" id="A0A834MIV3"/>
<evidence type="ECO:0000313" key="2">
    <source>
        <dbReference type="Proteomes" id="UP000625711"/>
    </source>
</evidence>
<protein>
    <submittedName>
        <fullName evidence="1">Uncharacterized protein</fullName>
    </submittedName>
</protein>
<dbReference type="Proteomes" id="UP000625711">
    <property type="component" value="Unassembled WGS sequence"/>
</dbReference>
<reference evidence="1" key="1">
    <citation type="submission" date="2020-08" db="EMBL/GenBank/DDBJ databases">
        <title>Genome sequencing and assembly of the red palm weevil Rhynchophorus ferrugineus.</title>
        <authorList>
            <person name="Dias G.B."/>
            <person name="Bergman C.M."/>
            <person name="Manee M."/>
        </authorList>
    </citation>
    <scope>NUCLEOTIDE SEQUENCE</scope>
    <source>
        <strain evidence="1">AA-2017</strain>
        <tissue evidence="1">Whole larva</tissue>
    </source>
</reference>
<comment type="caution">
    <text evidence="1">The sequence shown here is derived from an EMBL/GenBank/DDBJ whole genome shotgun (WGS) entry which is preliminary data.</text>
</comment>
<gene>
    <name evidence="1" type="ORF">GWI33_011907</name>
</gene>
<accession>A0A834MIV3</accession>
<dbReference type="EMBL" id="JAACXV010000061">
    <property type="protein sequence ID" value="KAF7285056.1"/>
    <property type="molecule type" value="Genomic_DNA"/>
</dbReference>
<evidence type="ECO:0000313" key="1">
    <source>
        <dbReference type="EMBL" id="KAF7285056.1"/>
    </source>
</evidence>
<name>A0A834MIV3_RHYFE</name>
<proteinExistence type="predicted"/>
<sequence length="110" mass="12905">MDTTKSMLTIIQDTNIDKSSKYTYTFTSQNNFYMMEGARIKKMTPEIIDSCNFMQNIANGILVEERKDSNKEETSIYYLNHHLNDNVESQDKSYEIFRTIIFGESVSKIY</sequence>
<organism evidence="1 2">
    <name type="scientific">Rhynchophorus ferrugineus</name>
    <name type="common">Red palm weevil</name>
    <name type="synonym">Curculio ferrugineus</name>
    <dbReference type="NCBI Taxonomy" id="354439"/>
    <lineage>
        <taxon>Eukaryota</taxon>
        <taxon>Metazoa</taxon>
        <taxon>Ecdysozoa</taxon>
        <taxon>Arthropoda</taxon>
        <taxon>Hexapoda</taxon>
        <taxon>Insecta</taxon>
        <taxon>Pterygota</taxon>
        <taxon>Neoptera</taxon>
        <taxon>Endopterygota</taxon>
        <taxon>Coleoptera</taxon>
        <taxon>Polyphaga</taxon>
        <taxon>Cucujiformia</taxon>
        <taxon>Curculionidae</taxon>
        <taxon>Dryophthorinae</taxon>
        <taxon>Rhynchophorus</taxon>
    </lineage>
</organism>
<keyword evidence="2" id="KW-1185">Reference proteome</keyword>